<dbReference type="Gene3D" id="3.40.1500.20">
    <property type="match status" value="1"/>
</dbReference>
<dbReference type="EMBL" id="LSNE01000003">
    <property type="protein sequence ID" value="KXI30457.1"/>
    <property type="molecule type" value="Genomic_DNA"/>
</dbReference>
<protein>
    <submittedName>
        <fullName evidence="1">Uncharacterized protein</fullName>
    </submittedName>
</protein>
<proteinExistence type="predicted"/>
<reference evidence="2" key="1">
    <citation type="submission" date="2016-02" db="EMBL/GenBank/DDBJ databases">
        <authorList>
            <person name="Schultz-Johansen M."/>
            <person name="Glaring M.A."/>
            <person name="Bech P.K."/>
            <person name="Stougaard P."/>
        </authorList>
    </citation>
    <scope>NUCLEOTIDE SEQUENCE [LARGE SCALE GENOMIC DNA]</scope>
    <source>
        <strain evidence="2">S66</strain>
    </source>
</reference>
<dbReference type="Proteomes" id="UP000070299">
    <property type="component" value="Unassembled WGS sequence"/>
</dbReference>
<dbReference type="AlphaFoldDB" id="A0A136A5F4"/>
<evidence type="ECO:0000313" key="1">
    <source>
        <dbReference type="EMBL" id="KXI30457.1"/>
    </source>
</evidence>
<comment type="caution">
    <text evidence="1">The sequence shown here is derived from an EMBL/GenBank/DDBJ whole genome shotgun (WGS) entry which is preliminary data.</text>
</comment>
<dbReference type="STRING" id="1799789.AX660_10865"/>
<name>A0A136A5F4_9ALTE</name>
<gene>
    <name evidence="1" type="ORF">AX660_10865</name>
</gene>
<dbReference type="RefSeq" id="WP_068374958.1">
    <property type="nucleotide sequence ID" value="NZ_LSNE01000003.1"/>
</dbReference>
<sequence>MSQLSLPRELSDSTVDKIVTKFAMQEVLEADGGAYMTLISHMPMAQGEVGKVRVFEGGPLQKLVTCSIVVPQIHLDSHMLYGFMPANSAVPHFTLDSVKAGEHYAFHLDMTPRVDLGAHTDYMNEVFLPLTEKFDAAEAIAGIERAHISPRQRAIMSPWMLVHRASEEAFKTLFSHAEGYLHYWYDLVENGVTSPVSGDELAARDKANRAAIFNPEIDPVWARVGGLIGSDASEQLRALLRGE</sequence>
<dbReference type="OrthoDB" id="3285699at2"/>
<keyword evidence="2" id="KW-1185">Reference proteome</keyword>
<accession>A0A136A5F4</accession>
<organism evidence="1 2">
    <name type="scientific">Paraglaciecola hydrolytica</name>
    <dbReference type="NCBI Taxonomy" id="1799789"/>
    <lineage>
        <taxon>Bacteria</taxon>
        <taxon>Pseudomonadati</taxon>
        <taxon>Pseudomonadota</taxon>
        <taxon>Gammaproteobacteria</taxon>
        <taxon>Alteromonadales</taxon>
        <taxon>Alteromonadaceae</taxon>
        <taxon>Paraglaciecola</taxon>
    </lineage>
</organism>
<evidence type="ECO:0000313" key="2">
    <source>
        <dbReference type="Proteomes" id="UP000070299"/>
    </source>
</evidence>